<accession>A0A857MN31</accession>
<keyword evidence="2" id="KW-0812">Transmembrane</keyword>
<dbReference type="EMBL" id="CP045921">
    <property type="protein sequence ID" value="QHN42561.1"/>
    <property type="molecule type" value="Genomic_DNA"/>
</dbReference>
<organism evidence="3 4">
    <name type="scientific">Candidatus Mycosynbacter amalyticus</name>
    <dbReference type="NCBI Taxonomy" id="2665156"/>
    <lineage>
        <taxon>Bacteria</taxon>
        <taxon>Candidatus Saccharimonadota</taxon>
        <taxon>Candidatus Saccharimonadota incertae sedis</taxon>
        <taxon>Candidatus Mycosynbacter</taxon>
    </lineage>
</organism>
<dbReference type="KEGG" id="mama:GII36_01695"/>
<feature type="transmembrane region" description="Helical" evidence="2">
    <location>
        <begin position="12"/>
        <end position="37"/>
    </location>
</feature>
<evidence type="ECO:0000313" key="4">
    <source>
        <dbReference type="Proteomes" id="UP001059824"/>
    </source>
</evidence>
<keyword evidence="2" id="KW-1133">Transmembrane helix</keyword>
<dbReference type="RefSeq" id="WP_260763957.1">
    <property type="nucleotide sequence ID" value="NZ_CP045921.1"/>
</dbReference>
<evidence type="ECO:0000313" key="3">
    <source>
        <dbReference type="EMBL" id="QHN42561.1"/>
    </source>
</evidence>
<sequence length="218" mass="24291">MNTLHKHEEGGASLLLIAVIILGLTTVVFGGLSIWAYTQYQAKSTDVNGQIKVAVVEAEKAQQEVDEKKFAEREKEPNRDFVGPDDYGRVTFKYPKTWSVYIASDPTKGGKYEAYLHPVTVPKVSATEQFALRVTVEERDYDQVIESYKSKVNNGDLASSATTSQGNTGTRYDGNFSENIRGSAVVYKIRDKTLTIRTDANTFKPDFDALIKTVTFNQ</sequence>
<reference evidence="3" key="1">
    <citation type="journal article" date="2021" name="Nat. Microbiol.">
        <title>Cocultivation of an ultrasmall environmental parasitic bacterium with lytic ability against bacteria associated with wastewater foams.</title>
        <authorList>
            <person name="Batinovic S."/>
            <person name="Rose J.J.A."/>
            <person name="Ratcliffe J."/>
            <person name="Seviour R.J."/>
            <person name="Petrovski S."/>
        </authorList>
    </citation>
    <scope>NUCLEOTIDE SEQUENCE</scope>
    <source>
        <strain evidence="3">JR1</strain>
    </source>
</reference>
<dbReference type="Proteomes" id="UP001059824">
    <property type="component" value="Chromosome"/>
</dbReference>
<evidence type="ECO:0000256" key="2">
    <source>
        <dbReference type="SAM" id="Phobius"/>
    </source>
</evidence>
<keyword evidence="2" id="KW-0472">Membrane</keyword>
<keyword evidence="4" id="KW-1185">Reference proteome</keyword>
<proteinExistence type="predicted"/>
<dbReference type="AlphaFoldDB" id="A0A857MN31"/>
<protein>
    <submittedName>
        <fullName evidence="3">Uncharacterized protein</fullName>
    </submittedName>
</protein>
<name>A0A857MN31_9BACT</name>
<gene>
    <name evidence="3" type="ORF">GII36_01695</name>
</gene>
<feature type="region of interest" description="Disordered" evidence="1">
    <location>
        <begin position="155"/>
        <end position="174"/>
    </location>
</feature>
<evidence type="ECO:0000256" key="1">
    <source>
        <dbReference type="SAM" id="MobiDB-lite"/>
    </source>
</evidence>